<sequence length="144" mass="16536">MMEVVKNDRELRELFRLVTSVKGVGPITSLLVIAHTNRFTKFRTWRKFASYCGVAPFPYQSGTSIKGRSKVSHFANKELKGILNMCAIAAIQNNPEMKRYYERRTEEGKNKMSTLNIIRNKLISRMFAAVNRGTPYVNVYEHAS</sequence>
<comment type="caution">
    <text evidence="2">The sequence shown here is derived from an EMBL/GenBank/DDBJ whole genome shotgun (WGS) entry which is preliminary data.</text>
</comment>
<dbReference type="PANTHER" id="PTHR33055:SF3">
    <property type="entry name" value="PUTATIVE TRANSPOSASE FOR IS117-RELATED"/>
    <property type="match status" value="1"/>
</dbReference>
<dbReference type="PANTHER" id="PTHR33055">
    <property type="entry name" value="TRANSPOSASE FOR INSERTION SEQUENCE ELEMENT IS1111A"/>
    <property type="match status" value="1"/>
</dbReference>
<organism evidence="2 3">
    <name type="scientific">Flagellimonas algicola</name>
    <dbReference type="NCBI Taxonomy" id="2583815"/>
    <lineage>
        <taxon>Bacteria</taxon>
        <taxon>Pseudomonadati</taxon>
        <taxon>Bacteroidota</taxon>
        <taxon>Flavobacteriia</taxon>
        <taxon>Flavobacteriales</taxon>
        <taxon>Flavobacteriaceae</taxon>
        <taxon>Flagellimonas</taxon>
    </lineage>
</organism>
<evidence type="ECO:0000313" key="2">
    <source>
        <dbReference type="EMBL" id="TMU50443.1"/>
    </source>
</evidence>
<accession>A0ABY2WGL6</accession>
<dbReference type="Proteomes" id="UP000751614">
    <property type="component" value="Unassembled WGS sequence"/>
</dbReference>
<protein>
    <submittedName>
        <fullName evidence="2">IS110 family transposase</fullName>
    </submittedName>
</protein>
<feature type="domain" description="Transposase IS116/IS110/IS902 C-terminal" evidence="1">
    <location>
        <begin position="16"/>
        <end position="102"/>
    </location>
</feature>
<evidence type="ECO:0000313" key="3">
    <source>
        <dbReference type="Proteomes" id="UP000751614"/>
    </source>
</evidence>
<dbReference type="RefSeq" id="WP_138839491.1">
    <property type="nucleotide sequence ID" value="NZ_VCNI01000007.1"/>
</dbReference>
<name>A0ABY2WGL6_9FLAO</name>
<evidence type="ECO:0000259" key="1">
    <source>
        <dbReference type="Pfam" id="PF02371"/>
    </source>
</evidence>
<proteinExistence type="predicted"/>
<dbReference type="InterPro" id="IPR047650">
    <property type="entry name" value="Transpos_IS110"/>
</dbReference>
<keyword evidence="3" id="KW-1185">Reference proteome</keyword>
<gene>
    <name evidence="2" type="ORF">FGG15_19665</name>
</gene>
<dbReference type="EMBL" id="VCNI01000007">
    <property type="protein sequence ID" value="TMU50443.1"/>
    <property type="molecule type" value="Genomic_DNA"/>
</dbReference>
<dbReference type="InterPro" id="IPR003346">
    <property type="entry name" value="Transposase_20"/>
</dbReference>
<reference evidence="2 3" key="1">
    <citation type="submission" date="2019-05" db="EMBL/GenBank/DDBJ databases">
        <title>Flagellimonas sp. AsT0115, sp. nov., isolated from a marine red algae, Asparagopsis taxiformis.</title>
        <authorList>
            <person name="Kim J."/>
            <person name="Jeong S.E."/>
            <person name="Jeon C.O."/>
        </authorList>
    </citation>
    <scope>NUCLEOTIDE SEQUENCE [LARGE SCALE GENOMIC DNA]</scope>
    <source>
        <strain evidence="2 3">AsT0115</strain>
    </source>
</reference>
<dbReference type="Pfam" id="PF02371">
    <property type="entry name" value="Transposase_20"/>
    <property type="match status" value="1"/>
</dbReference>